<accession>A0A2P8I1A1</accession>
<evidence type="ECO:0000313" key="9">
    <source>
        <dbReference type="Proteomes" id="UP000241118"/>
    </source>
</evidence>
<evidence type="ECO:0000256" key="4">
    <source>
        <dbReference type="ARBA" id="ARBA00047683"/>
    </source>
</evidence>
<feature type="compositionally biased region" description="Low complexity" evidence="5">
    <location>
        <begin position="646"/>
        <end position="657"/>
    </location>
</feature>
<evidence type="ECO:0000256" key="2">
    <source>
        <dbReference type="ARBA" id="ARBA00022962"/>
    </source>
</evidence>
<reference evidence="8 9" key="1">
    <citation type="submission" date="2018-03" db="EMBL/GenBank/DDBJ databases">
        <title>Genomic Encyclopedia of Type Strains, Phase III (KMG-III): the genomes of soil and plant-associated and newly described type strains.</title>
        <authorList>
            <person name="Whitman W."/>
        </authorList>
    </citation>
    <scope>NUCLEOTIDE SEQUENCE [LARGE SCALE GENOMIC DNA]</scope>
    <source>
        <strain evidence="8 9">CGMCC 4.7097</strain>
    </source>
</reference>
<protein>
    <recommendedName>
        <fullName evidence="1">anthranilate synthase</fullName>
        <ecNumber evidence="1">4.1.3.27</ecNumber>
    </recommendedName>
</protein>
<dbReference type="SUPFAM" id="SSF56322">
    <property type="entry name" value="ADC synthase"/>
    <property type="match status" value="1"/>
</dbReference>
<dbReference type="PROSITE" id="PS51273">
    <property type="entry name" value="GATASE_TYPE_1"/>
    <property type="match status" value="1"/>
</dbReference>
<feature type="region of interest" description="Disordered" evidence="5">
    <location>
        <begin position="646"/>
        <end position="728"/>
    </location>
</feature>
<dbReference type="OrthoDB" id="8594609at2"/>
<dbReference type="EC" id="4.1.3.27" evidence="1"/>
<dbReference type="GO" id="GO:0004049">
    <property type="term" value="F:anthranilate synthase activity"/>
    <property type="evidence" value="ECO:0007669"/>
    <property type="project" value="UniProtKB-EC"/>
</dbReference>
<evidence type="ECO:0000259" key="6">
    <source>
        <dbReference type="Pfam" id="PF00117"/>
    </source>
</evidence>
<dbReference type="RefSeq" id="WP_106619141.1">
    <property type="nucleotide sequence ID" value="NZ_PYAX01000014.1"/>
</dbReference>
<dbReference type="PRINTS" id="PR00096">
    <property type="entry name" value="GATASE"/>
</dbReference>
<dbReference type="PANTHER" id="PTHR11236">
    <property type="entry name" value="AMINOBENZOATE/ANTHRANILATE SYNTHASE"/>
    <property type="match status" value="1"/>
</dbReference>
<sequence>MTGDLLDRVLAGPDRPFALLHRTESGRAVVDVLVGDVTTPDVLADIALPTGPVAEARHDVLAVVPFRQIRERGYVHRDDGEPLLALTVADQAVLPLDDVLSRLPDVPLELARGRFDTDDDSYAEIVRRVLADEIGEGEGANFVIRRAYVADIVDYSPRSALSLFRRLLLDETGAYWTFVVHTGDRTFVGATPERHISVTGGTAVMNPISGTYRYPPTGPALRGVLDFLADNKESDELYMVLDEELKMMGRICPDGGRVHGPYLREMARLAHTEYFIAGRTDRDPRDILRETMFAPTVTGSPLESACKVISRHEPDGRAYYSGVVALIGREPDGSHSLDSSILIRTAAIDGGGTVRVDVGATLVRHSDPLAEVAETRAKAAGLLAALGSDPSPRSDGRVGFAEHPEVRDALRARNVDIAGFWLSENGSRAAADPALAGLRVLIVDAEDTFTSMLAHQLRSLGLEVVIRRFDEPYDVGDADLVLMGPGPGDPRESGHPKIAHLQSTVDRLLAERVPFLAVCLSHQVLSSRLGLPLVRRDVPNQGVQLGIDLFGTPRRVGFYNTFAASSESDVLHHPRVGAVEISRDPATGQVHALRGSHFASIQFHAESVLTQDGPAIIGSLLTGLTGVLPRPRGWVGQVGVEALTAGGTRLGTRPTGPLATGPRPTGPLAGGTQVPRAQAGPQAAGPTPRAQTPGPQPSGTWAMGGSGLSSNVEASPWQGLRRWPQPPV</sequence>
<evidence type="ECO:0000256" key="1">
    <source>
        <dbReference type="ARBA" id="ARBA00012266"/>
    </source>
</evidence>
<keyword evidence="3" id="KW-0456">Lyase</keyword>
<dbReference type="AlphaFoldDB" id="A0A2P8I1A1"/>
<dbReference type="InterPro" id="IPR015890">
    <property type="entry name" value="Chorismate_C"/>
</dbReference>
<dbReference type="InterPro" id="IPR019999">
    <property type="entry name" value="Anth_synth_I-like"/>
</dbReference>
<keyword evidence="2" id="KW-0315">Glutamine amidotransferase</keyword>
<dbReference type="Proteomes" id="UP000241118">
    <property type="component" value="Unassembled WGS sequence"/>
</dbReference>
<dbReference type="InterPro" id="IPR017926">
    <property type="entry name" value="GATASE"/>
</dbReference>
<dbReference type="Pfam" id="PF00425">
    <property type="entry name" value="Chorismate_bind"/>
    <property type="match status" value="1"/>
</dbReference>
<dbReference type="Gene3D" id="3.60.120.10">
    <property type="entry name" value="Anthranilate synthase"/>
    <property type="match status" value="1"/>
</dbReference>
<comment type="caution">
    <text evidence="8">The sequence shown here is derived from an EMBL/GenBank/DDBJ whole genome shotgun (WGS) entry which is preliminary data.</text>
</comment>
<gene>
    <name evidence="8" type="ORF">B0I31_11472</name>
</gene>
<dbReference type="SUPFAM" id="SSF52317">
    <property type="entry name" value="Class I glutamine amidotransferase-like"/>
    <property type="match status" value="1"/>
</dbReference>
<evidence type="ECO:0000313" key="8">
    <source>
        <dbReference type="EMBL" id="PSL52245.1"/>
    </source>
</evidence>
<feature type="domain" description="Glutamine amidotransferase" evidence="6">
    <location>
        <begin position="441"/>
        <end position="617"/>
    </location>
</feature>
<evidence type="ECO:0000259" key="7">
    <source>
        <dbReference type="Pfam" id="PF00425"/>
    </source>
</evidence>
<evidence type="ECO:0000256" key="3">
    <source>
        <dbReference type="ARBA" id="ARBA00023239"/>
    </source>
</evidence>
<comment type="catalytic activity">
    <reaction evidence="4">
        <text>chorismate + L-glutamine = anthranilate + pyruvate + L-glutamate + H(+)</text>
        <dbReference type="Rhea" id="RHEA:21732"/>
        <dbReference type="ChEBI" id="CHEBI:15361"/>
        <dbReference type="ChEBI" id="CHEBI:15378"/>
        <dbReference type="ChEBI" id="CHEBI:16567"/>
        <dbReference type="ChEBI" id="CHEBI:29748"/>
        <dbReference type="ChEBI" id="CHEBI:29985"/>
        <dbReference type="ChEBI" id="CHEBI:58359"/>
        <dbReference type="EC" id="4.1.3.27"/>
    </reaction>
</comment>
<dbReference type="PRINTS" id="PR00097">
    <property type="entry name" value="ANTSNTHASEII"/>
</dbReference>
<dbReference type="Gene3D" id="3.40.50.880">
    <property type="match status" value="1"/>
</dbReference>
<evidence type="ECO:0000256" key="5">
    <source>
        <dbReference type="SAM" id="MobiDB-lite"/>
    </source>
</evidence>
<feature type="compositionally biased region" description="Low complexity" evidence="5">
    <location>
        <begin position="675"/>
        <end position="693"/>
    </location>
</feature>
<dbReference type="GO" id="GO:0000162">
    <property type="term" value="P:L-tryptophan biosynthetic process"/>
    <property type="evidence" value="ECO:0007669"/>
    <property type="project" value="TreeGrafter"/>
</dbReference>
<dbReference type="InterPro" id="IPR029062">
    <property type="entry name" value="Class_I_gatase-like"/>
</dbReference>
<feature type="domain" description="Chorismate-utilising enzyme C-terminal" evidence="7">
    <location>
        <begin position="120"/>
        <end position="378"/>
    </location>
</feature>
<organism evidence="8 9">
    <name type="scientific">Saccharothrix carnea</name>
    <dbReference type="NCBI Taxonomy" id="1280637"/>
    <lineage>
        <taxon>Bacteria</taxon>
        <taxon>Bacillati</taxon>
        <taxon>Actinomycetota</taxon>
        <taxon>Actinomycetes</taxon>
        <taxon>Pseudonocardiales</taxon>
        <taxon>Pseudonocardiaceae</taxon>
        <taxon>Saccharothrix</taxon>
    </lineage>
</organism>
<proteinExistence type="predicted"/>
<dbReference type="InterPro" id="IPR005801">
    <property type="entry name" value="ADC_synthase"/>
</dbReference>
<name>A0A2P8I1A1_SACCR</name>
<dbReference type="CDD" id="cd01743">
    <property type="entry name" value="GATase1_Anthranilate_Synthase"/>
    <property type="match status" value="1"/>
</dbReference>
<dbReference type="InterPro" id="IPR006221">
    <property type="entry name" value="TrpG/PapA_dom"/>
</dbReference>
<keyword evidence="9" id="KW-1185">Reference proteome</keyword>
<dbReference type="PANTHER" id="PTHR11236:SF49">
    <property type="entry name" value="ANTHRANILATE SYNTHASE COMPONENT 1"/>
    <property type="match status" value="1"/>
</dbReference>
<dbReference type="Pfam" id="PF00117">
    <property type="entry name" value="GATase"/>
    <property type="match status" value="1"/>
</dbReference>
<dbReference type="EMBL" id="PYAX01000014">
    <property type="protein sequence ID" value="PSL52245.1"/>
    <property type="molecule type" value="Genomic_DNA"/>
</dbReference>